<sequence length="30" mass="3590">MIYICLSYCNLNICHILYIMKPCKHDFAII</sequence>
<dbReference type="EMBL" id="GBXM01072130">
    <property type="protein sequence ID" value="JAH36447.1"/>
    <property type="molecule type" value="Transcribed_RNA"/>
</dbReference>
<dbReference type="AlphaFoldDB" id="A0A0E9S5H3"/>
<organism evidence="1">
    <name type="scientific">Anguilla anguilla</name>
    <name type="common">European freshwater eel</name>
    <name type="synonym">Muraena anguilla</name>
    <dbReference type="NCBI Taxonomy" id="7936"/>
    <lineage>
        <taxon>Eukaryota</taxon>
        <taxon>Metazoa</taxon>
        <taxon>Chordata</taxon>
        <taxon>Craniata</taxon>
        <taxon>Vertebrata</taxon>
        <taxon>Euteleostomi</taxon>
        <taxon>Actinopterygii</taxon>
        <taxon>Neopterygii</taxon>
        <taxon>Teleostei</taxon>
        <taxon>Anguilliformes</taxon>
        <taxon>Anguillidae</taxon>
        <taxon>Anguilla</taxon>
    </lineage>
</organism>
<accession>A0A0E9S5H3</accession>
<name>A0A0E9S5H3_ANGAN</name>
<reference evidence="1" key="1">
    <citation type="submission" date="2014-11" db="EMBL/GenBank/DDBJ databases">
        <authorList>
            <person name="Amaro Gonzalez C."/>
        </authorList>
    </citation>
    <scope>NUCLEOTIDE SEQUENCE</scope>
</reference>
<proteinExistence type="predicted"/>
<evidence type="ECO:0000313" key="1">
    <source>
        <dbReference type="EMBL" id="JAH36447.1"/>
    </source>
</evidence>
<reference evidence="1" key="2">
    <citation type="journal article" date="2015" name="Fish Shellfish Immunol.">
        <title>Early steps in the European eel (Anguilla anguilla)-Vibrio vulnificus interaction in the gills: Role of the RtxA13 toxin.</title>
        <authorList>
            <person name="Callol A."/>
            <person name="Pajuelo D."/>
            <person name="Ebbesson L."/>
            <person name="Teles M."/>
            <person name="MacKenzie S."/>
            <person name="Amaro C."/>
        </authorList>
    </citation>
    <scope>NUCLEOTIDE SEQUENCE</scope>
</reference>
<protein>
    <submittedName>
        <fullName evidence="1">Uncharacterized protein</fullName>
    </submittedName>
</protein>